<dbReference type="RefSeq" id="XP_011292618.1">
    <property type="nucleotide sequence ID" value="XM_011294316.2"/>
</dbReference>
<dbReference type="EnsemblMetazoa" id="MDOA003610-RB">
    <property type="protein sequence ID" value="MDOA003610-PB"/>
    <property type="gene ID" value="MDOA003610"/>
</dbReference>
<dbReference type="SMART" id="SM00355">
    <property type="entry name" value="ZnF_C2H2"/>
    <property type="match status" value="4"/>
</dbReference>
<feature type="compositionally biased region" description="Polar residues" evidence="13">
    <location>
        <begin position="142"/>
        <end position="155"/>
    </location>
</feature>
<feature type="compositionally biased region" description="Polar residues" evidence="13">
    <location>
        <begin position="423"/>
        <end position="440"/>
    </location>
</feature>
<feature type="region of interest" description="Disordered" evidence="13">
    <location>
        <begin position="704"/>
        <end position="775"/>
    </location>
</feature>
<evidence type="ECO:0000313" key="16">
    <source>
        <dbReference type="Proteomes" id="UP001652621"/>
    </source>
</evidence>
<keyword evidence="8" id="KW-0805">Transcription regulation</keyword>
<keyword evidence="6 12" id="KW-0863">Zinc-finger</keyword>
<evidence type="ECO:0000256" key="10">
    <source>
        <dbReference type="ARBA" id="ARBA00023163"/>
    </source>
</evidence>
<evidence type="ECO:0000313" key="17">
    <source>
        <dbReference type="RefSeq" id="XP_011292618.1"/>
    </source>
</evidence>
<dbReference type="GO" id="GO:0000981">
    <property type="term" value="F:DNA-binding transcription factor activity, RNA polymerase II-specific"/>
    <property type="evidence" value="ECO:0007669"/>
    <property type="project" value="TreeGrafter"/>
</dbReference>
<feature type="region of interest" description="Disordered" evidence="13">
    <location>
        <begin position="312"/>
        <end position="348"/>
    </location>
</feature>
<dbReference type="GO" id="GO:0003677">
    <property type="term" value="F:DNA binding"/>
    <property type="evidence" value="ECO:0007669"/>
    <property type="project" value="UniProtKB-KW"/>
</dbReference>
<dbReference type="VEuPathDB" id="VectorBase:MDOMA2_007198"/>
<keyword evidence="9" id="KW-0238">DNA-binding</keyword>
<dbReference type="OrthoDB" id="5815793at2759"/>
<feature type="compositionally biased region" description="Polar residues" evidence="13">
    <location>
        <begin position="1157"/>
        <end position="1168"/>
    </location>
</feature>
<dbReference type="AlphaFoldDB" id="A0A1I8MCW0"/>
<keyword evidence="11" id="KW-0539">Nucleus</keyword>
<dbReference type="InterPro" id="IPR013087">
    <property type="entry name" value="Znf_C2H2_type"/>
</dbReference>
<evidence type="ECO:0000259" key="14">
    <source>
        <dbReference type="PROSITE" id="PS50157"/>
    </source>
</evidence>
<sequence length="1229" mass="131201">MMLHEAVMLEIYRQALNASELASPRCQSRESNASASGNNEARCPSNESHYSANDTHTSGQTPTPTTPPVALPLPATLPPAAAAALLPPQSAAMAAYFNAAAAAAAQQNHLLLTNPLAAAATLVQQASQQQSPRSPHSQQASTPTPSDVNTSTATTGDAVDASALDFSTKRGRRNSDIYGNASDDGDASGGCDMDGDGGDAEKNDNDADNTNDNETDDVNSPLDLSVNNGRKRHNDETEEPVVMPHKKLARSNDYKSMPASSTWVPPINPYLAAVAAASMSPKTPLSLDWNAKTKISPNEATKALEKMTEMTRLGSAATEPDTPTRHSANSVNSHNSSAGTPTNGRHSAWQSHWLNKGADAVKDVFKCVWCKQSFATLASLTTHMKETQHCGVNVPPPAVASAANAAHPGGNQAAPSPHHARHSTTQSGTSHSPASSVGSKSDLNMLIKETMPLPRKLVRGQDVWLGKGAEQTRQILKCMWCGQSFRSLAEMTSHMQETQHYTNIISQEQIISWKSTDDKGSRDNSSCGSSNRGCPSTNSVNTNPGSVTAPSPHSPATSGNPTVAAVLTCKVCDQAFPTLKELSSHMVKNNHYTEHMMRTNATAAPPPESAPTMIRSRSRQGKEKRKKSLPVRKLLEMERAQQDFKSSGMDQALTPLREFKATTKLQCETCGESFGLDIFVEHIRQCITLATEREMAMERSMKTRISNDDVSKTSYMQPPSMAPDYTMSSHQMPSTATRSESRKTMEGSGSPLSHTPGGDIICPLPSDSDKSSSGTSVLNALEQLIEKSFDSRPRHASGYGEGSATPLGSSILKRLGIDDNVDYTKPLMDPQTMQFLRSYSSYAPSSRDRSASESSSISERCSSRLESFTPERSFELSRQPTPRLTPEKFTPNTKESSYPVKIKSEPVDATDSEETEGNVAVSETPKTISVKKEFSMPEESEDFTKAKDLTERRSSVTPGSRSPSISERSITPKSAASVGDKKLMVGLPECSSLSALSSMFNNLSNIHSTNASTAIAEMNNNNANRTTSPAVANVKKPNANPLAALQKLCDTNDKPIASTRSSSASLMGHLTSPNSSSNSANVTGGCGNGGAAASTPSGNNSSGMLAFSWACNDAVVTADSIIKCSFCDTPFNSKGAYRHHLSKVHFVKEESDVISLKSPNSSPKSHTASPKSSINSSKSPVSQRAVPTPPSAVMSTSSTTPTINPYDESPQAKFLKYTELAKQLSSKNA</sequence>
<dbReference type="PANTHER" id="PTHR12487:SF7">
    <property type="entry name" value="PROTEIN TEASHIRT-RELATED"/>
    <property type="match status" value="1"/>
</dbReference>
<keyword evidence="2" id="KW-0217">Developmental protein</keyword>
<comment type="similarity">
    <text evidence="1">Belongs to the teashirt C2H2-type zinc-finger protein family.</text>
</comment>
<feature type="compositionally biased region" description="Acidic residues" evidence="13">
    <location>
        <begin position="206"/>
        <end position="217"/>
    </location>
</feature>
<feature type="compositionally biased region" description="Polar residues" evidence="13">
    <location>
        <begin position="27"/>
        <end position="60"/>
    </location>
</feature>
<feature type="region of interest" description="Disordered" evidence="13">
    <location>
        <begin position="27"/>
        <end position="73"/>
    </location>
</feature>
<evidence type="ECO:0000256" key="6">
    <source>
        <dbReference type="ARBA" id="ARBA00022771"/>
    </source>
</evidence>
<evidence type="ECO:0000256" key="5">
    <source>
        <dbReference type="ARBA" id="ARBA00022737"/>
    </source>
</evidence>
<name>A0A1I8MCW0_MUSDO</name>
<feature type="compositionally biased region" description="Polar residues" evidence="13">
    <location>
        <begin position="1193"/>
        <end position="1203"/>
    </location>
</feature>
<feature type="compositionally biased region" description="Pro residues" evidence="13">
    <location>
        <begin position="64"/>
        <end position="73"/>
    </location>
</feature>
<evidence type="ECO:0000256" key="4">
    <source>
        <dbReference type="ARBA" id="ARBA00022723"/>
    </source>
</evidence>
<dbReference type="KEGG" id="mde:101892968"/>
<feature type="domain" description="C2H2-type" evidence="14">
    <location>
        <begin position="567"/>
        <end position="596"/>
    </location>
</feature>
<dbReference type="eggNOG" id="ENOG502QV71">
    <property type="taxonomic scope" value="Eukaryota"/>
</dbReference>
<dbReference type="Pfam" id="PF12756">
    <property type="entry name" value="zf-C2H2_2"/>
    <property type="match status" value="2"/>
</dbReference>
<feature type="domain" description="C2H2-type" evidence="14">
    <location>
        <begin position="365"/>
        <end position="394"/>
    </location>
</feature>
<evidence type="ECO:0000256" key="11">
    <source>
        <dbReference type="ARBA" id="ARBA00023242"/>
    </source>
</evidence>
<dbReference type="PROSITE" id="PS50157">
    <property type="entry name" value="ZINC_FINGER_C2H2_2"/>
    <property type="match status" value="3"/>
</dbReference>
<evidence type="ECO:0000256" key="12">
    <source>
        <dbReference type="PROSITE-ProRule" id="PRU00042"/>
    </source>
</evidence>
<feature type="compositionally biased region" description="Low complexity" evidence="13">
    <location>
        <begin position="326"/>
        <end position="338"/>
    </location>
</feature>
<evidence type="ECO:0000256" key="8">
    <source>
        <dbReference type="ARBA" id="ARBA00023015"/>
    </source>
</evidence>
<dbReference type="InterPro" id="IPR041661">
    <property type="entry name" value="ZN622/Rei1/Reh1_Znf-C2H2"/>
</dbReference>
<keyword evidence="10" id="KW-0804">Transcription</keyword>
<dbReference type="InterPro" id="IPR027008">
    <property type="entry name" value="Teashirt_fam"/>
</dbReference>
<feature type="compositionally biased region" description="Polar residues" evidence="13">
    <location>
        <begin position="523"/>
        <end position="560"/>
    </location>
</feature>
<evidence type="ECO:0000256" key="7">
    <source>
        <dbReference type="ARBA" id="ARBA00022833"/>
    </source>
</evidence>
<dbReference type="STRING" id="7370.A0A1I8MCW0"/>
<proteinExistence type="inferred from homology"/>
<feature type="domain" description="C2H2-type" evidence="14">
    <location>
        <begin position="476"/>
        <end position="500"/>
    </location>
</feature>
<feature type="region of interest" description="Disordered" evidence="13">
    <location>
        <begin position="123"/>
        <end position="240"/>
    </location>
</feature>
<keyword evidence="3" id="KW-0678">Repressor</keyword>
<evidence type="ECO:0000313" key="15">
    <source>
        <dbReference type="EnsemblMetazoa" id="MDOA003610-PB"/>
    </source>
</evidence>
<keyword evidence="5" id="KW-0677">Repeat</keyword>
<feature type="region of interest" description="Disordered" evidence="13">
    <location>
        <begin position="843"/>
        <end position="975"/>
    </location>
</feature>
<feature type="region of interest" description="Disordered" evidence="13">
    <location>
        <begin position="515"/>
        <end position="560"/>
    </location>
</feature>
<reference evidence="15" key="1">
    <citation type="submission" date="2020-05" db="UniProtKB">
        <authorList>
            <consortium name="EnsemblMetazoa"/>
        </authorList>
    </citation>
    <scope>IDENTIFICATION</scope>
    <source>
        <strain evidence="15">Aabys</strain>
    </source>
</reference>
<protein>
    <submittedName>
        <fullName evidence="17">Protein tiptop</fullName>
    </submittedName>
</protein>
<reference evidence="17" key="2">
    <citation type="submission" date="2025-04" db="UniProtKB">
        <authorList>
            <consortium name="RefSeq"/>
        </authorList>
    </citation>
    <scope>IDENTIFICATION</scope>
    <source>
        <strain evidence="17">Aabys</strain>
    </source>
</reference>
<dbReference type="GO" id="GO:0008270">
    <property type="term" value="F:zinc ion binding"/>
    <property type="evidence" value="ECO:0007669"/>
    <property type="project" value="UniProtKB-KW"/>
</dbReference>
<feature type="region of interest" description="Disordered" evidence="13">
    <location>
        <begin position="1060"/>
        <end position="1082"/>
    </location>
</feature>
<keyword evidence="7" id="KW-0862">Zinc</keyword>
<feature type="compositionally biased region" description="Polar residues" evidence="13">
    <location>
        <begin position="955"/>
        <end position="974"/>
    </location>
</feature>
<feature type="compositionally biased region" description="Low complexity" evidence="13">
    <location>
        <begin position="852"/>
        <end position="867"/>
    </location>
</feature>
<feature type="compositionally biased region" description="Low complexity" evidence="13">
    <location>
        <begin position="401"/>
        <end position="411"/>
    </location>
</feature>
<keyword evidence="16" id="KW-1185">Reference proteome</keyword>
<dbReference type="VEuPathDB" id="VectorBase:MDOA003610"/>
<evidence type="ECO:0000256" key="2">
    <source>
        <dbReference type="ARBA" id="ARBA00022473"/>
    </source>
</evidence>
<evidence type="ECO:0000256" key="9">
    <source>
        <dbReference type="ARBA" id="ARBA00023125"/>
    </source>
</evidence>
<gene>
    <name evidence="15" type="primary">101892968</name>
    <name evidence="17" type="synonym">LOC101892968</name>
</gene>
<accession>A0A1I8MCW0</accession>
<dbReference type="PROSITE" id="PS00028">
    <property type="entry name" value="ZINC_FINGER_C2H2_1"/>
    <property type="match status" value="4"/>
</dbReference>
<feature type="region of interest" description="Disordered" evidence="13">
    <location>
        <begin position="401"/>
        <end position="440"/>
    </location>
</feature>
<feature type="compositionally biased region" description="Basic and acidic residues" evidence="13">
    <location>
        <begin position="942"/>
        <end position="954"/>
    </location>
</feature>
<evidence type="ECO:0000256" key="3">
    <source>
        <dbReference type="ARBA" id="ARBA00022491"/>
    </source>
</evidence>
<dbReference type="Proteomes" id="UP001652621">
    <property type="component" value="Unplaced"/>
</dbReference>
<feature type="region of interest" description="Disordered" evidence="13">
    <location>
        <begin position="601"/>
        <end position="629"/>
    </location>
</feature>
<feature type="compositionally biased region" description="Basic residues" evidence="13">
    <location>
        <begin position="616"/>
        <end position="629"/>
    </location>
</feature>
<dbReference type="GO" id="GO:0005634">
    <property type="term" value="C:nucleus"/>
    <property type="evidence" value="ECO:0007669"/>
    <property type="project" value="TreeGrafter"/>
</dbReference>
<evidence type="ECO:0000256" key="13">
    <source>
        <dbReference type="SAM" id="MobiDB-lite"/>
    </source>
</evidence>
<evidence type="ECO:0000256" key="1">
    <source>
        <dbReference type="ARBA" id="ARBA00007158"/>
    </source>
</evidence>
<feature type="region of interest" description="Disordered" evidence="13">
    <location>
        <begin position="1155"/>
        <end position="1208"/>
    </location>
</feature>
<organism evidence="15">
    <name type="scientific">Musca domestica</name>
    <name type="common">House fly</name>
    <dbReference type="NCBI Taxonomy" id="7370"/>
    <lineage>
        <taxon>Eukaryota</taxon>
        <taxon>Metazoa</taxon>
        <taxon>Ecdysozoa</taxon>
        <taxon>Arthropoda</taxon>
        <taxon>Hexapoda</taxon>
        <taxon>Insecta</taxon>
        <taxon>Pterygota</taxon>
        <taxon>Neoptera</taxon>
        <taxon>Endopterygota</taxon>
        <taxon>Diptera</taxon>
        <taxon>Brachycera</taxon>
        <taxon>Muscomorpha</taxon>
        <taxon>Muscoidea</taxon>
        <taxon>Muscidae</taxon>
        <taxon>Musca</taxon>
    </lineage>
</organism>
<dbReference type="PANTHER" id="PTHR12487">
    <property type="entry name" value="TEASHIRT-RELATED"/>
    <property type="match status" value="1"/>
</dbReference>
<feature type="compositionally biased region" description="Low complexity" evidence="13">
    <location>
        <begin position="123"/>
        <end position="141"/>
    </location>
</feature>
<feature type="compositionally biased region" description="Polar residues" evidence="13">
    <location>
        <begin position="339"/>
        <end position="348"/>
    </location>
</feature>
<feature type="compositionally biased region" description="Low complexity" evidence="13">
    <location>
        <begin position="1169"/>
        <end position="1182"/>
    </location>
</feature>
<keyword evidence="4" id="KW-0479">Metal-binding</keyword>
<feature type="compositionally biased region" description="Polar residues" evidence="13">
    <location>
        <begin position="726"/>
        <end position="738"/>
    </location>
</feature>